<dbReference type="EMBL" id="JAEPRQ010000007">
    <property type="protein sequence ID" value="MBK4217378.1"/>
    <property type="molecule type" value="Genomic_DNA"/>
</dbReference>
<evidence type="ECO:0008006" key="4">
    <source>
        <dbReference type="Google" id="ProtNLM"/>
    </source>
</evidence>
<accession>A0A934SN47</accession>
<comment type="caution">
    <text evidence="2">The sequence shown here is derived from an EMBL/GenBank/DDBJ whole genome shotgun (WGS) entry which is preliminary data.</text>
</comment>
<name>A0A934SN47_9RHOB</name>
<evidence type="ECO:0000313" key="2">
    <source>
        <dbReference type="EMBL" id="MBK4217378.1"/>
    </source>
</evidence>
<proteinExistence type="predicted"/>
<organism evidence="2 3">
    <name type="scientific">Paracoccus caeni</name>
    <dbReference type="NCBI Taxonomy" id="657651"/>
    <lineage>
        <taxon>Bacteria</taxon>
        <taxon>Pseudomonadati</taxon>
        <taxon>Pseudomonadota</taxon>
        <taxon>Alphaproteobacteria</taxon>
        <taxon>Rhodobacterales</taxon>
        <taxon>Paracoccaceae</taxon>
        <taxon>Paracoccus</taxon>
    </lineage>
</organism>
<sequence length="393" mass="42575">MIGIGKAGFVIGLFCAASASVALADLRGDVVPPVRWNDKQAAEQRWTPVEFDLGPPNLIFRTYLPKDATTESIHLPDQPASENLGRMIIAGKYTIPVPGEVIDGSIVAYELRYTGSAQRLCVFAVTSAGYGMRAVDAAADGTHTQILSFRPGPDGTPNEIAFSDCRTRGHTILAQHFLRPIPAEATLDDLEVLAKDTAERLAPVIGNIRFTDGRADGYAEAAEMVPLVINGTRSELPVPTAFEVVFNDFDGRTGLKELYLLHQPDKIVRNLVWMVSSPAPTEPPIEASLELLTQQFMLQTNDVLSLEPASQVTTSMPDWASVAAKTIRYDVKDKDGQQAGTLDAVIVWNDGQAYVMSWFSNYGDDGSANAMTSRLPGQTVVDLLTRKIQAATP</sequence>
<dbReference type="RefSeq" id="WP_200688095.1">
    <property type="nucleotide sequence ID" value="NZ_JAEPRQ010000007.1"/>
</dbReference>
<dbReference type="AlphaFoldDB" id="A0A934SN47"/>
<protein>
    <recommendedName>
        <fullName evidence="4">Beta-lactamase enzyme family protein</fullName>
    </recommendedName>
</protein>
<keyword evidence="3" id="KW-1185">Reference proteome</keyword>
<feature type="signal peptide" evidence="1">
    <location>
        <begin position="1"/>
        <end position="24"/>
    </location>
</feature>
<dbReference type="Proteomes" id="UP000640485">
    <property type="component" value="Unassembled WGS sequence"/>
</dbReference>
<evidence type="ECO:0000313" key="3">
    <source>
        <dbReference type="Proteomes" id="UP000640485"/>
    </source>
</evidence>
<keyword evidence="1" id="KW-0732">Signal</keyword>
<reference evidence="2" key="1">
    <citation type="submission" date="2021-01" db="EMBL/GenBank/DDBJ databases">
        <title>Paracoccus amoyensis sp. nov., isolated from the surface seawater along the coast of Xiamen Island, China.</title>
        <authorList>
            <person name="Lyu L."/>
        </authorList>
    </citation>
    <scope>NUCLEOTIDE SEQUENCE</scope>
    <source>
        <strain evidence="2">MJ17</strain>
    </source>
</reference>
<evidence type="ECO:0000256" key="1">
    <source>
        <dbReference type="SAM" id="SignalP"/>
    </source>
</evidence>
<gene>
    <name evidence="2" type="ORF">JJJ17_15730</name>
</gene>
<feature type="chain" id="PRO_5037313750" description="Beta-lactamase enzyme family protein" evidence="1">
    <location>
        <begin position="25"/>
        <end position="393"/>
    </location>
</feature>